<accession>A0A0R1LST5</accession>
<dbReference type="AlphaFoldDB" id="A0A0R1LST5"/>
<protein>
    <submittedName>
        <fullName evidence="8">Aldo keto reductase</fullName>
    </submittedName>
</protein>
<dbReference type="CDD" id="cd19071">
    <property type="entry name" value="AKR_AKR1-5-like"/>
    <property type="match status" value="1"/>
</dbReference>
<dbReference type="FunFam" id="3.20.20.100:FF:000002">
    <property type="entry name" value="2,5-diketo-D-gluconic acid reductase A"/>
    <property type="match status" value="1"/>
</dbReference>
<dbReference type="InterPro" id="IPR023210">
    <property type="entry name" value="NADP_OxRdtase_dom"/>
</dbReference>
<evidence type="ECO:0000256" key="5">
    <source>
        <dbReference type="PIRSR" id="PIRSR000097-2"/>
    </source>
</evidence>
<keyword evidence="2" id="KW-0521">NADP</keyword>
<comment type="similarity">
    <text evidence="1">Belongs to the aldo/keto reductase family.</text>
</comment>
<keyword evidence="3" id="KW-0560">Oxidoreductase</keyword>
<dbReference type="PATRIC" id="fig|1423776.4.peg.633"/>
<reference evidence="8 9" key="1">
    <citation type="journal article" date="2015" name="Genome Announc.">
        <title>Expanding the biotechnology potential of lactobacilli through comparative genomics of 213 strains and associated genera.</title>
        <authorList>
            <person name="Sun Z."/>
            <person name="Harris H.M."/>
            <person name="McCann A."/>
            <person name="Guo C."/>
            <person name="Argimon S."/>
            <person name="Zhang W."/>
            <person name="Yang X."/>
            <person name="Jeffery I.B."/>
            <person name="Cooney J.C."/>
            <person name="Kagawa T.F."/>
            <person name="Liu W."/>
            <person name="Song Y."/>
            <person name="Salvetti E."/>
            <person name="Wrobel A."/>
            <person name="Rasinkangas P."/>
            <person name="Parkhill J."/>
            <person name="Rea M.C."/>
            <person name="O'Sullivan O."/>
            <person name="Ritari J."/>
            <person name="Douillard F.P."/>
            <person name="Paul Ross R."/>
            <person name="Yang R."/>
            <person name="Briner A.E."/>
            <person name="Felis G.E."/>
            <person name="de Vos W.M."/>
            <person name="Barrangou R."/>
            <person name="Klaenhammer T.R."/>
            <person name="Caufield P.W."/>
            <person name="Cui Y."/>
            <person name="Zhang H."/>
            <person name="O'Toole P.W."/>
        </authorList>
    </citation>
    <scope>NUCLEOTIDE SEQUENCE [LARGE SCALE GENOMIC DNA]</scope>
    <source>
        <strain evidence="8 9">DSM 19909</strain>
    </source>
</reference>
<evidence type="ECO:0000256" key="2">
    <source>
        <dbReference type="ARBA" id="ARBA00022857"/>
    </source>
</evidence>
<evidence type="ECO:0000313" key="8">
    <source>
        <dbReference type="EMBL" id="KRK98885.1"/>
    </source>
</evidence>
<dbReference type="Gene3D" id="3.20.20.100">
    <property type="entry name" value="NADP-dependent oxidoreductase domain"/>
    <property type="match status" value="1"/>
</dbReference>
<gene>
    <name evidence="8" type="ORF">FD04_GL000630</name>
</gene>
<dbReference type="InterPro" id="IPR020471">
    <property type="entry name" value="AKR"/>
</dbReference>
<dbReference type="PROSITE" id="PS00798">
    <property type="entry name" value="ALDOKETO_REDUCTASE_1"/>
    <property type="match status" value="1"/>
</dbReference>
<dbReference type="PANTHER" id="PTHR43827:SF3">
    <property type="entry name" value="NADP-DEPENDENT OXIDOREDUCTASE DOMAIN-CONTAINING PROTEIN"/>
    <property type="match status" value="1"/>
</dbReference>
<dbReference type="GO" id="GO:0016616">
    <property type="term" value="F:oxidoreductase activity, acting on the CH-OH group of donors, NAD or NADP as acceptor"/>
    <property type="evidence" value="ECO:0007669"/>
    <property type="project" value="UniProtKB-ARBA"/>
</dbReference>
<dbReference type="EMBL" id="AZEE01000027">
    <property type="protein sequence ID" value="KRK98885.1"/>
    <property type="molecule type" value="Genomic_DNA"/>
</dbReference>
<dbReference type="PROSITE" id="PS00062">
    <property type="entry name" value="ALDOKETO_REDUCTASE_2"/>
    <property type="match status" value="1"/>
</dbReference>
<evidence type="ECO:0000256" key="1">
    <source>
        <dbReference type="ARBA" id="ARBA00007905"/>
    </source>
</evidence>
<dbReference type="Proteomes" id="UP000051160">
    <property type="component" value="Unassembled WGS sequence"/>
</dbReference>
<sequence length="282" mass="32482">MTEQTIQLADGNTMPLVGFGTYLINTQELMDQSIKTAFDAGYRLFDTAQFYRNEDFLGQTLINLQIPRDQVFITSKVAELSQGYDHTIESVDDSLQRLKTNYLDLLLIHWPMHEYFFDTWRALEQLKADGKVKSIGVSNFSVAHLELLRTHAKEMPVVNQVECHPYLNQRPLVTFDKENKIVTQAWSPLGRGVTLDNEMLKKMADHHDVSVAQLILKWHLQNGVAVIPKSKTPSRIAENYQLDFELSEDECGMIDLLNRNQRTGDDPELVYELGKQYEVHHE</sequence>
<dbReference type="PANTHER" id="PTHR43827">
    <property type="entry name" value="2,5-DIKETO-D-GLUCONIC ACID REDUCTASE"/>
    <property type="match status" value="1"/>
</dbReference>
<dbReference type="PROSITE" id="PS00063">
    <property type="entry name" value="ALDOKETO_REDUCTASE_3"/>
    <property type="match status" value="1"/>
</dbReference>
<evidence type="ECO:0000256" key="6">
    <source>
        <dbReference type="PIRSR" id="PIRSR000097-3"/>
    </source>
</evidence>
<name>A0A0R1LST5_9LACO</name>
<keyword evidence="9" id="KW-1185">Reference proteome</keyword>
<dbReference type="RefSeq" id="WP_056947423.1">
    <property type="nucleotide sequence ID" value="NZ_AZEE01000027.1"/>
</dbReference>
<evidence type="ECO:0000313" key="9">
    <source>
        <dbReference type="Proteomes" id="UP000051160"/>
    </source>
</evidence>
<dbReference type="PRINTS" id="PR00069">
    <property type="entry name" value="ALDKETRDTASE"/>
</dbReference>
<dbReference type="Pfam" id="PF00248">
    <property type="entry name" value="Aldo_ket_red"/>
    <property type="match status" value="1"/>
</dbReference>
<dbReference type="InterPro" id="IPR036812">
    <property type="entry name" value="NAD(P)_OxRdtase_dom_sf"/>
</dbReference>
<feature type="active site" description="Proton donor" evidence="4">
    <location>
        <position position="51"/>
    </location>
</feature>
<dbReference type="SUPFAM" id="SSF51430">
    <property type="entry name" value="NAD(P)-linked oxidoreductase"/>
    <property type="match status" value="1"/>
</dbReference>
<dbReference type="STRING" id="1423776.FD04_GL000630"/>
<evidence type="ECO:0000256" key="4">
    <source>
        <dbReference type="PIRSR" id="PIRSR000097-1"/>
    </source>
</evidence>
<evidence type="ECO:0000259" key="7">
    <source>
        <dbReference type="Pfam" id="PF00248"/>
    </source>
</evidence>
<dbReference type="PIRSF" id="PIRSF000097">
    <property type="entry name" value="AKR"/>
    <property type="match status" value="1"/>
</dbReference>
<organism evidence="8 9">
    <name type="scientific">Secundilactobacillus odoratitofui DSM 19909 = JCM 15043</name>
    <dbReference type="NCBI Taxonomy" id="1423776"/>
    <lineage>
        <taxon>Bacteria</taxon>
        <taxon>Bacillati</taxon>
        <taxon>Bacillota</taxon>
        <taxon>Bacilli</taxon>
        <taxon>Lactobacillales</taxon>
        <taxon>Lactobacillaceae</taxon>
        <taxon>Secundilactobacillus</taxon>
    </lineage>
</organism>
<dbReference type="InterPro" id="IPR018170">
    <property type="entry name" value="Aldo/ket_reductase_CS"/>
</dbReference>
<feature type="domain" description="NADP-dependent oxidoreductase" evidence="7">
    <location>
        <begin position="19"/>
        <end position="257"/>
    </location>
</feature>
<feature type="site" description="Lowers pKa of active site Tyr" evidence="6">
    <location>
        <position position="76"/>
    </location>
</feature>
<feature type="binding site" evidence="5">
    <location>
        <position position="109"/>
    </location>
    <ligand>
        <name>substrate</name>
    </ligand>
</feature>
<evidence type="ECO:0000256" key="3">
    <source>
        <dbReference type="ARBA" id="ARBA00023002"/>
    </source>
</evidence>
<comment type="caution">
    <text evidence="8">The sequence shown here is derived from an EMBL/GenBank/DDBJ whole genome shotgun (WGS) entry which is preliminary data.</text>
</comment>
<proteinExistence type="inferred from homology"/>